<accession>A0A077M1Z6</accession>
<keyword evidence="6 8" id="KW-0472">Membrane</keyword>
<dbReference type="Gene3D" id="1.10.3730.20">
    <property type="match status" value="1"/>
</dbReference>
<reference evidence="9 10" key="1">
    <citation type="journal article" date="2013" name="ISME J.">
        <title>A metabolic model for members of the genus Tetrasphaera involved in enhanced biological phosphorus removal.</title>
        <authorList>
            <person name="Kristiansen R."/>
            <person name="Nguyen H.T.T."/>
            <person name="Saunders A.M."/>
            <person name="Nielsen J.L."/>
            <person name="Wimmer R."/>
            <person name="Le V.Q."/>
            <person name="McIlroy S.J."/>
            <person name="Petrovski S."/>
            <person name="Seviour R.J."/>
            <person name="Calteau A."/>
            <person name="Nielsen K.L."/>
            <person name="Nielsen P.H."/>
        </authorList>
    </citation>
    <scope>NUCLEOTIDE SEQUENCE [LARGE SCALE GENOMIC DNA]</scope>
    <source>
        <strain evidence="9 10">T1-X7</strain>
    </source>
</reference>
<organism evidence="9 10">
    <name type="scientific">Nostocoides japonicum T1-X7</name>
    <dbReference type="NCBI Taxonomy" id="1194083"/>
    <lineage>
        <taxon>Bacteria</taxon>
        <taxon>Bacillati</taxon>
        <taxon>Actinomycetota</taxon>
        <taxon>Actinomycetes</taxon>
        <taxon>Micrococcales</taxon>
        <taxon>Intrasporangiaceae</taxon>
        <taxon>Nostocoides</taxon>
    </lineage>
</organism>
<sequence length="133" mass="13591">MSPSHLSGAPDPSGAPDSVEKASGSVVLAWSLLVVAILVEVVSTALLPRTDAFHHLAWSAVVLLGYGVAIWLLAIVVRTLPVSVSYAVWSGLGTATVAVIAVVFLGEQMTLVKAVCLALIVVGVVGLNLVGSH</sequence>
<comment type="caution">
    <text evidence="9">The sequence shown here is derived from an EMBL/GenBank/DDBJ whole genome shotgun (WGS) entry which is preliminary data.</text>
</comment>
<dbReference type="InterPro" id="IPR037185">
    <property type="entry name" value="EmrE-like"/>
</dbReference>
<dbReference type="Proteomes" id="UP000035721">
    <property type="component" value="Unassembled WGS sequence"/>
</dbReference>
<evidence type="ECO:0000256" key="6">
    <source>
        <dbReference type="ARBA" id="ARBA00023136"/>
    </source>
</evidence>
<comment type="subcellular location">
    <subcellularLocation>
        <location evidence="1 7">Cell membrane</location>
        <topology evidence="1 7">Multi-pass membrane protein</topology>
    </subcellularLocation>
</comment>
<evidence type="ECO:0000256" key="1">
    <source>
        <dbReference type="ARBA" id="ARBA00004651"/>
    </source>
</evidence>
<keyword evidence="4 7" id="KW-0812">Transmembrane</keyword>
<comment type="similarity">
    <text evidence="7">Belongs to the drug/metabolite transporter (DMT) superfamily. Small multidrug resistance (SMR) (TC 2.A.7.1) family.</text>
</comment>
<keyword evidence="3" id="KW-1003">Cell membrane</keyword>
<evidence type="ECO:0000256" key="8">
    <source>
        <dbReference type="SAM" id="Phobius"/>
    </source>
</evidence>
<keyword evidence="10" id="KW-1185">Reference proteome</keyword>
<evidence type="ECO:0000256" key="3">
    <source>
        <dbReference type="ARBA" id="ARBA00022475"/>
    </source>
</evidence>
<gene>
    <name evidence="9" type="ORF">BN12_90028</name>
</gene>
<feature type="transmembrane region" description="Helical" evidence="8">
    <location>
        <begin position="111"/>
        <end position="130"/>
    </location>
</feature>
<dbReference type="InterPro" id="IPR045324">
    <property type="entry name" value="Small_multidrug_res"/>
</dbReference>
<dbReference type="EMBL" id="CAJB01000425">
    <property type="protein sequence ID" value="CCH80373.1"/>
    <property type="molecule type" value="Genomic_DNA"/>
</dbReference>
<dbReference type="PANTHER" id="PTHR30561">
    <property type="entry name" value="SMR FAMILY PROTON-DEPENDENT DRUG EFFLUX TRANSPORTER SUGE"/>
    <property type="match status" value="1"/>
</dbReference>
<dbReference type="RefSeq" id="WP_083454356.1">
    <property type="nucleotide sequence ID" value="NZ_HF570958.1"/>
</dbReference>
<feature type="transmembrane region" description="Helical" evidence="8">
    <location>
        <begin position="86"/>
        <end position="104"/>
    </location>
</feature>
<keyword evidence="5 8" id="KW-1133">Transmembrane helix</keyword>
<feature type="transmembrane region" description="Helical" evidence="8">
    <location>
        <begin position="27"/>
        <end position="47"/>
    </location>
</feature>
<evidence type="ECO:0000256" key="2">
    <source>
        <dbReference type="ARBA" id="ARBA00022448"/>
    </source>
</evidence>
<evidence type="ECO:0000256" key="5">
    <source>
        <dbReference type="ARBA" id="ARBA00022989"/>
    </source>
</evidence>
<dbReference type="OrthoDB" id="21828at2"/>
<dbReference type="PANTHER" id="PTHR30561:SF1">
    <property type="entry name" value="MULTIDRUG TRANSPORTER EMRE"/>
    <property type="match status" value="1"/>
</dbReference>
<dbReference type="AlphaFoldDB" id="A0A077M1Z6"/>
<evidence type="ECO:0000256" key="4">
    <source>
        <dbReference type="ARBA" id="ARBA00022692"/>
    </source>
</evidence>
<dbReference type="STRING" id="1194083.BN12_90028"/>
<dbReference type="Pfam" id="PF00893">
    <property type="entry name" value="Multi_Drug_Res"/>
    <property type="match status" value="1"/>
</dbReference>
<dbReference type="GO" id="GO:0005886">
    <property type="term" value="C:plasma membrane"/>
    <property type="evidence" value="ECO:0007669"/>
    <property type="project" value="UniProtKB-SubCell"/>
</dbReference>
<proteinExistence type="inferred from homology"/>
<evidence type="ECO:0000313" key="9">
    <source>
        <dbReference type="EMBL" id="CCH80373.1"/>
    </source>
</evidence>
<protein>
    <submittedName>
        <fullName evidence="9">Quaternary ammonium compound-resistance protein qacE (Modular protein)</fullName>
    </submittedName>
</protein>
<keyword evidence="2" id="KW-0813">Transport</keyword>
<dbReference type="SUPFAM" id="SSF103481">
    <property type="entry name" value="Multidrug resistance efflux transporter EmrE"/>
    <property type="match status" value="1"/>
</dbReference>
<dbReference type="GO" id="GO:0022857">
    <property type="term" value="F:transmembrane transporter activity"/>
    <property type="evidence" value="ECO:0007669"/>
    <property type="project" value="InterPro"/>
</dbReference>
<dbReference type="InterPro" id="IPR000390">
    <property type="entry name" value="Small_drug/metabolite_transptr"/>
</dbReference>
<evidence type="ECO:0000313" key="10">
    <source>
        <dbReference type="Proteomes" id="UP000035721"/>
    </source>
</evidence>
<feature type="transmembrane region" description="Helical" evidence="8">
    <location>
        <begin position="56"/>
        <end position="80"/>
    </location>
</feature>
<evidence type="ECO:0000256" key="7">
    <source>
        <dbReference type="RuleBase" id="RU003942"/>
    </source>
</evidence>
<name>A0A077M1Z6_9MICO</name>